<keyword evidence="3" id="KW-1185">Reference proteome</keyword>
<gene>
    <name evidence="2" type="ORF">BIW11_04350</name>
</gene>
<dbReference type="AlphaFoldDB" id="A0A1V9X7M5"/>
<proteinExistence type="predicted"/>
<feature type="transmembrane region" description="Helical" evidence="1">
    <location>
        <begin position="20"/>
        <end position="42"/>
    </location>
</feature>
<protein>
    <submittedName>
        <fullName evidence="2">Uncharacterized protein</fullName>
    </submittedName>
</protein>
<sequence>MTFSVVFSFVLQIIVQGIQPTYFAIGGGLLIVIAMIIGNAPCGSGENQDLLKQESMPASCRYGTMSSS</sequence>
<evidence type="ECO:0000313" key="3">
    <source>
        <dbReference type="Proteomes" id="UP000192247"/>
    </source>
</evidence>
<keyword evidence="1" id="KW-0812">Transmembrane</keyword>
<organism evidence="2 3">
    <name type="scientific">Tropilaelaps mercedesae</name>
    <dbReference type="NCBI Taxonomy" id="418985"/>
    <lineage>
        <taxon>Eukaryota</taxon>
        <taxon>Metazoa</taxon>
        <taxon>Ecdysozoa</taxon>
        <taxon>Arthropoda</taxon>
        <taxon>Chelicerata</taxon>
        <taxon>Arachnida</taxon>
        <taxon>Acari</taxon>
        <taxon>Parasitiformes</taxon>
        <taxon>Mesostigmata</taxon>
        <taxon>Gamasina</taxon>
        <taxon>Dermanyssoidea</taxon>
        <taxon>Laelapidae</taxon>
        <taxon>Tropilaelaps</taxon>
    </lineage>
</organism>
<dbReference type="InParanoid" id="A0A1V9X7M5"/>
<name>A0A1V9X7M5_9ACAR</name>
<dbReference type="Proteomes" id="UP000192247">
    <property type="component" value="Unassembled WGS sequence"/>
</dbReference>
<keyword evidence="1" id="KW-0472">Membrane</keyword>
<keyword evidence="1" id="KW-1133">Transmembrane helix</keyword>
<reference evidence="2 3" key="1">
    <citation type="journal article" date="2017" name="Gigascience">
        <title>Draft genome of the honey bee ectoparasitic mite, Tropilaelaps mercedesae, is shaped by the parasitic life history.</title>
        <authorList>
            <person name="Dong X."/>
            <person name="Armstrong S.D."/>
            <person name="Xia D."/>
            <person name="Makepeace B.L."/>
            <person name="Darby A.C."/>
            <person name="Kadowaki T."/>
        </authorList>
    </citation>
    <scope>NUCLEOTIDE SEQUENCE [LARGE SCALE GENOMIC DNA]</scope>
    <source>
        <strain evidence="2">Wuxi-XJTLU</strain>
    </source>
</reference>
<accession>A0A1V9X7M5</accession>
<evidence type="ECO:0000256" key="1">
    <source>
        <dbReference type="SAM" id="Phobius"/>
    </source>
</evidence>
<dbReference type="EMBL" id="MNPL01020526">
    <property type="protein sequence ID" value="OQR69547.1"/>
    <property type="molecule type" value="Genomic_DNA"/>
</dbReference>
<comment type="caution">
    <text evidence="2">The sequence shown here is derived from an EMBL/GenBank/DDBJ whole genome shotgun (WGS) entry which is preliminary data.</text>
</comment>
<evidence type="ECO:0000313" key="2">
    <source>
        <dbReference type="EMBL" id="OQR69547.1"/>
    </source>
</evidence>